<sequence length="79" mass="9312">MHYQQLAREARWAIWLALVYLLGWVVFAYFSPAGRGIFGFPIWFELACIALPLGFTAIVYWMIKKVYQHIDLDKEQSNE</sequence>
<dbReference type="InterPro" id="IPR010398">
    <property type="entry name" value="DUF997"/>
</dbReference>
<dbReference type="GeneID" id="92743450"/>
<keyword evidence="1" id="KW-0812">Transmembrane</keyword>
<protein>
    <submittedName>
        <fullName evidence="2">DUF997 family protein</fullName>
    </submittedName>
</protein>
<reference evidence="2" key="2">
    <citation type="journal article" date="2023" name="Pathogens">
        <title>Pathological Features and Genomic Characterization of an Actinobacillus equuli subsp. equuli Bearing Unique Virulence-Associated Genes from an Adult Horse with Pleuropneumonia.</title>
        <authorList>
            <person name="Kamali M."/>
            <person name="Carossino M."/>
            <person name="Del Piero F."/>
            <person name="Peak L."/>
            <person name="Mitchell M.S."/>
            <person name="Willette J."/>
            <person name="Baker R."/>
            <person name="Li F."/>
            <person name="Kenez A."/>
            <person name="Balasuriya U.B.R."/>
            <person name="Go Y.Y."/>
        </authorList>
    </citation>
    <scope>NUCLEOTIDE SEQUENCE</scope>
    <source>
        <strain evidence="2">4524</strain>
    </source>
</reference>
<gene>
    <name evidence="2" type="ORF">OQ257_04685</name>
</gene>
<feature type="transmembrane region" description="Helical" evidence="1">
    <location>
        <begin position="42"/>
        <end position="63"/>
    </location>
</feature>
<feature type="transmembrane region" description="Helical" evidence="1">
    <location>
        <begin position="12"/>
        <end position="30"/>
    </location>
</feature>
<name>A0A0A7MGV8_ACTEU</name>
<dbReference type="PANTHER" id="PTHR39174:SF1">
    <property type="entry name" value="INNER MEMBRANE PROTEIN"/>
    <property type="match status" value="1"/>
</dbReference>
<dbReference type="Proteomes" id="UP001142444">
    <property type="component" value="Unassembled WGS sequence"/>
</dbReference>
<comment type="caution">
    <text evidence="2">The sequence shown here is derived from an EMBL/GenBank/DDBJ whole genome shotgun (WGS) entry which is preliminary data.</text>
</comment>
<dbReference type="PANTHER" id="PTHR39174">
    <property type="entry name" value="INNER MEMBRANE PROTEIN-RELATED"/>
    <property type="match status" value="1"/>
</dbReference>
<reference evidence="2" key="1">
    <citation type="submission" date="2022-11" db="EMBL/GenBank/DDBJ databases">
        <authorList>
            <person name="Kamali M."/>
            <person name="Peak L."/>
            <person name="Go Y.Y."/>
            <person name="Balasuriya U.B.R."/>
            <person name="Carossino M."/>
        </authorList>
    </citation>
    <scope>NUCLEOTIDE SEQUENCE</scope>
    <source>
        <strain evidence="2">4524</strain>
    </source>
</reference>
<keyword evidence="1" id="KW-0472">Membrane</keyword>
<keyword evidence="3" id="KW-1185">Reference proteome</keyword>
<dbReference type="EMBL" id="JAPHVQ010000003">
    <property type="protein sequence ID" value="MDE8034459.1"/>
    <property type="molecule type" value="Genomic_DNA"/>
</dbReference>
<dbReference type="RefSeq" id="WP_039197920.1">
    <property type="nucleotide sequence ID" value="NZ_CBCRTM010000005.1"/>
</dbReference>
<organism evidence="2 3">
    <name type="scientific">Actinobacillus equuli subsp. equuli</name>
    <dbReference type="NCBI Taxonomy" id="202947"/>
    <lineage>
        <taxon>Bacteria</taxon>
        <taxon>Pseudomonadati</taxon>
        <taxon>Pseudomonadota</taxon>
        <taxon>Gammaproteobacteria</taxon>
        <taxon>Pasteurellales</taxon>
        <taxon>Pasteurellaceae</taxon>
        <taxon>Actinobacillus</taxon>
    </lineage>
</organism>
<evidence type="ECO:0000313" key="2">
    <source>
        <dbReference type="EMBL" id="MDE8034459.1"/>
    </source>
</evidence>
<keyword evidence="1" id="KW-1133">Transmembrane helix</keyword>
<proteinExistence type="predicted"/>
<dbReference type="KEGG" id="aeu:ACEE_07985"/>
<dbReference type="AlphaFoldDB" id="A0A0A7MGV8"/>
<evidence type="ECO:0000313" key="3">
    <source>
        <dbReference type="Proteomes" id="UP001142444"/>
    </source>
</evidence>
<dbReference type="Pfam" id="PF06196">
    <property type="entry name" value="DUF997"/>
    <property type="match status" value="1"/>
</dbReference>
<evidence type="ECO:0000256" key="1">
    <source>
        <dbReference type="SAM" id="Phobius"/>
    </source>
</evidence>
<accession>A0A0A7MGV8</accession>